<proteinExistence type="predicted"/>
<evidence type="ECO:0000259" key="8">
    <source>
        <dbReference type="PROSITE" id="PS50048"/>
    </source>
</evidence>
<evidence type="ECO:0000256" key="3">
    <source>
        <dbReference type="ARBA" id="ARBA00023015"/>
    </source>
</evidence>
<keyword evidence="2" id="KW-0479">Metal-binding</keyword>
<dbReference type="EMBL" id="MU404350">
    <property type="protein sequence ID" value="KAI1617379.1"/>
    <property type="molecule type" value="Genomic_DNA"/>
</dbReference>
<dbReference type="AlphaFoldDB" id="A0AAN6IJC9"/>
<dbReference type="Pfam" id="PF00172">
    <property type="entry name" value="Zn_clus"/>
    <property type="match status" value="1"/>
</dbReference>
<dbReference type="Gene3D" id="4.10.240.10">
    <property type="entry name" value="Zn(2)-C6 fungal-type DNA-binding domain"/>
    <property type="match status" value="1"/>
</dbReference>
<organism evidence="9 10">
    <name type="scientific">Exophiala viscosa</name>
    <dbReference type="NCBI Taxonomy" id="2486360"/>
    <lineage>
        <taxon>Eukaryota</taxon>
        <taxon>Fungi</taxon>
        <taxon>Dikarya</taxon>
        <taxon>Ascomycota</taxon>
        <taxon>Pezizomycotina</taxon>
        <taxon>Eurotiomycetes</taxon>
        <taxon>Chaetothyriomycetidae</taxon>
        <taxon>Chaetothyriales</taxon>
        <taxon>Herpotrichiellaceae</taxon>
        <taxon>Exophiala</taxon>
    </lineage>
</organism>
<feature type="region of interest" description="Disordered" evidence="7">
    <location>
        <begin position="92"/>
        <end position="134"/>
    </location>
</feature>
<comment type="subcellular location">
    <subcellularLocation>
        <location evidence="1">Nucleus</location>
    </subcellularLocation>
</comment>
<keyword evidence="4" id="KW-0238">DNA-binding</keyword>
<dbReference type="Pfam" id="PF04082">
    <property type="entry name" value="Fungal_trans"/>
    <property type="match status" value="1"/>
</dbReference>
<evidence type="ECO:0000313" key="9">
    <source>
        <dbReference type="EMBL" id="KAI1617379.1"/>
    </source>
</evidence>
<protein>
    <recommendedName>
        <fullName evidence="8">Zn(2)-C6 fungal-type domain-containing protein</fullName>
    </recommendedName>
</protein>
<dbReference type="PANTHER" id="PTHR31845:SF21">
    <property type="entry name" value="REGULATORY PROTEIN LEU3"/>
    <property type="match status" value="1"/>
</dbReference>
<keyword evidence="3" id="KW-0805">Transcription regulation</keyword>
<evidence type="ECO:0000256" key="6">
    <source>
        <dbReference type="ARBA" id="ARBA00023242"/>
    </source>
</evidence>
<dbReference type="GO" id="GO:0005634">
    <property type="term" value="C:nucleus"/>
    <property type="evidence" value="ECO:0007669"/>
    <property type="project" value="UniProtKB-SubCell"/>
</dbReference>
<dbReference type="PROSITE" id="PS00463">
    <property type="entry name" value="ZN2_CY6_FUNGAL_1"/>
    <property type="match status" value="1"/>
</dbReference>
<evidence type="ECO:0000256" key="4">
    <source>
        <dbReference type="ARBA" id="ARBA00023125"/>
    </source>
</evidence>
<dbReference type="GO" id="GO:0000981">
    <property type="term" value="F:DNA-binding transcription factor activity, RNA polymerase II-specific"/>
    <property type="evidence" value="ECO:0007669"/>
    <property type="project" value="InterPro"/>
</dbReference>
<evidence type="ECO:0000313" key="10">
    <source>
        <dbReference type="Proteomes" id="UP001203852"/>
    </source>
</evidence>
<dbReference type="GO" id="GO:0006351">
    <property type="term" value="P:DNA-templated transcription"/>
    <property type="evidence" value="ECO:0007669"/>
    <property type="project" value="InterPro"/>
</dbReference>
<dbReference type="CDD" id="cd00067">
    <property type="entry name" value="GAL4"/>
    <property type="match status" value="1"/>
</dbReference>
<feature type="compositionally biased region" description="Basic and acidic residues" evidence="7">
    <location>
        <begin position="33"/>
        <end position="43"/>
    </location>
</feature>
<feature type="compositionally biased region" description="Basic and acidic residues" evidence="7">
    <location>
        <begin position="98"/>
        <end position="108"/>
    </location>
</feature>
<feature type="compositionally biased region" description="Basic and acidic residues" evidence="7">
    <location>
        <begin position="1"/>
        <end position="13"/>
    </location>
</feature>
<gene>
    <name evidence="9" type="ORF">EDD36DRAFT_423988</name>
</gene>
<evidence type="ECO:0000256" key="7">
    <source>
        <dbReference type="SAM" id="MobiDB-lite"/>
    </source>
</evidence>
<dbReference type="PROSITE" id="PS50048">
    <property type="entry name" value="ZN2_CY6_FUNGAL_2"/>
    <property type="match status" value="1"/>
</dbReference>
<dbReference type="PANTHER" id="PTHR31845">
    <property type="entry name" value="FINGER DOMAIN PROTEIN, PUTATIVE-RELATED"/>
    <property type="match status" value="1"/>
</dbReference>
<evidence type="ECO:0000256" key="1">
    <source>
        <dbReference type="ARBA" id="ARBA00004123"/>
    </source>
</evidence>
<name>A0AAN6IJC9_9EURO</name>
<dbReference type="CDD" id="cd12148">
    <property type="entry name" value="fungal_TF_MHR"/>
    <property type="match status" value="1"/>
</dbReference>
<feature type="region of interest" description="Disordered" evidence="7">
    <location>
        <begin position="147"/>
        <end position="188"/>
    </location>
</feature>
<dbReference type="GO" id="GO:0000976">
    <property type="term" value="F:transcription cis-regulatory region binding"/>
    <property type="evidence" value="ECO:0007669"/>
    <property type="project" value="TreeGrafter"/>
</dbReference>
<accession>A0AAN6IJC9</accession>
<feature type="compositionally biased region" description="Polar residues" evidence="7">
    <location>
        <begin position="148"/>
        <end position="161"/>
    </location>
</feature>
<reference evidence="9" key="1">
    <citation type="journal article" date="2022" name="bioRxiv">
        <title>Deciphering the potential niche of two novel black yeast fungi from a biological soil crust based on their genomes, phenotypes, and melanin regulation.</title>
        <authorList>
            <consortium name="DOE Joint Genome Institute"/>
            <person name="Carr E.C."/>
            <person name="Barton Q."/>
            <person name="Grambo S."/>
            <person name="Sullivan M."/>
            <person name="Renfro C.M."/>
            <person name="Kuo A."/>
            <person name="Pangilinan J."/>
            <person name="Lipzen A."/>
            <person name="Keymanesh K."/>
            <person name="Savage E."/>
            <person name="Barry K."/>
            <person name="Grigoriev I.V."/>
            <person name="Riekhof W.R."/>
            <person name="Harris S.S."/>
        </authorList>
    </citation>
    <scope>NUCLEOTIDE SEQUENCE</scope>
    <source>
        <strain evidence="9">JF 03-4F</strain>
    </source>
</reference>
<dbReference type="Proteomes" id="UP001203852">
    <property type="component" value="Unassembled WGS sequence"/>
</dbReference>
<feature type="region of interest" description="Disordered" evidence="7">
    <location>
        <begin position="1"/>
        <end position="50"/>
    </location>
</feature>
<dbReference type="InterPro" id="IPR051089">
    <property type="entry name" value="prtT"/>
</dbReference>
<dbReference type="InterPro" id="IPR036864">
    <property type="entry name" value="Zn2-C6_fun-type_DNA-bd_sf"/>
</dbReference>
<comment type="caution">
    <text evidence="9">The sequence shown here is derived from an EMBL/GenBank/DDBJ whole genome shotgun (WGS) entry which is preliminary data.</text>
</comment>
<dbReference type="InterPro" id="IPR007219">
    <property type="entry name" value="XnlR_reg_dom"/>
</dbReference>
<dbReference type="GO" id="GO:0008270">
    <property type="term" value="F:zinc ion binding"/>
    <property type="evidence" value="ECO:0007669"/>
    <property type="project" value="InterPro"/>
</dbReference>
<dbReference type="SUPFAM" id="SSF57701">
    <property type="entry name" value="Zn2/Cys6 DNA-binding domain"/>
    <property type="match status" value="1"/>
</dbReference>
<keyword evidence="6" id="KW-0539">Nucleus</keyword>
<evidence type="ECO:0000256" key="5">
    <source>
        <dbReference type="ARBA" id="ARBA00023163"/>
    </source>
</evidence>
<dbReference type="InterPro" id="IPR001138">
    <property type="entry name" value="Zn2Cys6_DnaBD"/>
</dbReference>
<evidence type="ECO:0000256" key="2">
    <source>
        <dbReference type="ARBA" id="ARBA00022723"/>
    </source>
</evidence>
<sequence length="737" mass="82137">MTETVGRRAEGPLRKMLAPRLPMSEQSPLNRQSGDRNHWEANTRRRPTKPRPIACQSCRQVKLRCEDSAGGTRPCQRCRELSRPCRVDTSYRRVNKRTAPENHPKRQAEQQYAEPVELLPTGSTGGTDSGQSDQAGFIDIPQHVAHAQETTTSHAPSTPNELSGAPDHDTFKNPGSRALTAPEGEPSQTYRQYHYTAQHARTIEMVTVEPVQIQHLFTVYFTNYHPCLPVIQPPSSTDAIYDISPLLFWTILVTAARHEQINLSLLQSLGPEVRSLLWATIGKPPYILPTLQAMCILCAWPFSASSMTQDITYLLGGILKTAALHAGLYQPDVYAHFSRTRYSLSPDEIREAARVWCCIYVCIESLAMAAGHVPHIYADRTIEQASSASNPYDLPTTLHQSVVVQMFCNKVHLAMGELDRSESAPSRPKRASTLRLLEIDFQELDRRLGPSRTHRLNIELLSASFQLRGYWLLEPQESPDRRLGISRAYDNVIDLASEIEAGDRSDLPLRYSSWSTYMICVAGAVHISKVIHSAYRPYVDVDKGKHAFNVCLLVLRQCSVEDNDLPGRSSKVVSQLWSIHQAQAAVVLKSPTLKIASRMLYSIVYDGLWLWREKFGGQPANGAPSFPPPFIPTSPSTRSTSAPVPPLHSPVITSNMHPLAGEKTTHQSKQLPFAVGSPPDLDAFIPELNVNSLGRLSNAVEEDFNPMWDVGFLNPSTINFNLPPSDFNMGPHEPFPL</sequence>
<keyword evidence="10" id="KW-1185">Reference proteome</keyword>
<keyword evidence="5" id="KW-0804">Transcription</keyword>
<feature type="domain" description="Zn(2)-C6 fungal-type" evidence="8">
    <location>
        <begin position="54"/>
        <end position="87"/>
    </location>
</feature>